<feature type="transmembrane region" description="Helical" evidence="7">
    <location>
        <begin position="177"/>
        <end position="196"/>
    </location>
</feature>
<dbReference type="AlphaFoldDB" id="A0A1C2DG60"/>
<keyword evidence="2 7" id="KW-0813">Transport</keyword>
<dbReference type="Pfam" id="PF00528">
    <property type="entry name" value="BPD_transp_1"/>
    <property type="match status" value="1"/>
</dbReference>
<dbReference type="PANTHER" id="PTHR43163">
    <property type="entry name" value="DIPEPTIDE TRANSPORT SYSTEM PERMEASE PROTEIN DPPB-RELATED"/>
    <property type="match status" value="1"/>
</dbReference>
<dbReference type="CDD" id="cd06261">
    <property type="entry name" value="TM_PBP2"/>
    <property type="match status" value="1"/>
</dbReference>
<evidence type="ECO:0000256" key="2">
    <source>
        <dbReference type="ARBA" id="ARBA00022448"/>
    </source>
</evidence>
<name>A0A1C2DG60_9HYPH</name>
<feature type="domain" description="ABC transmembrane type-1" evidence="8">
    <location>
        <begin position="99"/>
        <end position="296"/>
    </location>
</feature>
<organism evidence="9 10">
    <name type="scientific">Mesorhizobium hungaricum</name>
    <dbReference type="NCBI Taxonomy" id="1566387"/>
    <lineage>
        <taxon>Bacteria</taxon>
        <taxon>Pseudomonadati</taxon>
        <taxon>Pseudomonadota</taxon>
        <taxon>Alphaproteobacteria</taxon>
        <taxon>Hyphomicrobiales</taxon>
        <taxon>Phyllobacteriaceae</taxon>
        <taxon>Mesorhizobium</taxon>
    </lineage>
</organism>
<dbReference type="InterPro" id="IPR045621">
    <property type="entry name" value="BPD_transp_1_N"/>
</dbReference>
<dbReference type="GO" id="GO:0071916">
    <property type="term" value="F:dipeptide transmembrane transporter activity"/>
    <property type="evidence" value="ECO:0007669"/>
    <property type="project" value="TreeGrafter"/>
</dbReference>
<dbReference type="Proteomes" id="UP000094412">
    <property type="component" value="Unassembled WGS sequence"/>
</dbReference>
<feature type="transmembrane region" description="Helical" evidence="7">
    <location>
        <begin position="139"/>
        <end position="165"/>
    </location>
</feature>
<feature type="transmembrane region" description="Helical" evidence="7">
    <location>
        <begin position="277"/>
        <end position="299"/>
    </location>
</feature>
<feature type="transmembrane region" description="Helical" evidence="7">
    <location>
        <begin position="12"/>
        <end position="34"/>
    </location>
</feature>
<dbReference type="InterPro" id="IPR000515">
    <property type="entry name" value="MetI-like"/>
</dbReference>
<evidence type="ECO:0000256" key="5">
    <source>
        <dbReference type="ARBA" id="ARBA00022989"/>
    </source>
</evidence>
<evidence type="ECO:0000256" key="6">
    <source>
        <dbReference type="ARBA" id="ARBA00023136"/>
    </source>
</evidence>
<comment type="similarity">
    <text evidence="7">Belongs to the binding-protein-dependent transport system permease family.</text>
</comment>
<evidence type="ECO:0000313" key="9">
    <source>
        <dbReference type="EMBL" id="OCX13754.1"/>
    </source>
</evidence>
<dbReference type="Gene3D" id="1.10.3720.10">
    <property type="entry name" value="MetI-like"/>
    <property type="match status" value="1"/>
</dbReference>
<comment type="caution">
    <text evidence="9">The sequence shown here is derived from an EMBL/GenBank/DDBJ whole genome shotgun (WGS) entry which is preliminary data.</text>
</comment>
<keyword evidence="10" id="KW-1185">Reference proteome</keyword>
<dbReference type="STRING" id="1566387.QV13_25820"/>
<feature type="transmembrane region" description="Helical" evidence="7">
    <location>
        <begin position="108"/>
        <end position="127"/>
    </location>
</feature>
<feature type="transmembrane region" description="Helical" evidence="7">
    <location>
        <begin position="231"/>
        <end position="257"/>
    </location>
</feature>
<dbReference type="Pfam" id="PF19300">
    <property type="entry name" value="BPD_transp_1_N"/>
    <property type="match status" value="1"/>
</dbReference>
<dbReference type="PROSITE" id="PS50928">
    <property type="entry name" value="ABC_TM1"/>
    <property type="match status" value="1"/>
</dbReference>
<evidence type="ECO:0000256" key="7">
    <source>
        <dbReference type="RuleBase" id="RU363032"/>
    </source>
</evidence>
<keyword evidence="5 7" id="KW-1133">Transmembrane helix</keyword>
<accession>A0A1C2DG60</accession>
<dbReference type="SUPFAM" id="SSF161098">
    <property type="entry name" value="MetI-like"/>
    <property type="match status" value="1"/>
</dbReference>
<dbReference type="PANTHER" id="PTHR43163:SF6">
    <property type="entry name" value="DIPEPTIDE TRANSPORT SYSTEM PERMEASE PROTEIN DPPB-RELATED"/>
    <property type="match status" value="1"/>
</dbReference>
<dbReference type="GO" id="GO:0005886">
    <property type="term" value="C:plasma membrane"/>
    <property type="evidence" value="ECO:0007669"/>
    <property type="project" value="UniProtKB-SubCell"/>
</dbReference>
<evidence type="ECO:0000256" key="4">
    <source>
        <dbReference type="ARBA" id="ARBA00022692"/>
    </source>
</evidence>
<reference evidence="9 10" key="1">
    <citation type="submission" date="2016-08" db="EMBL/GenBank/DDBJ databases">
        <title>Whole genome sequence of Mesorhizobium sp. strain UASWS1009 isolated from industrial sewage.</title>
        <authorList>
            <person name="Crovadore J."/>
            <person name="Calmin G."/>
            <person name="Chablais R."/>
            <person name="Cochard B."/>
            <person name="Lefort F."/>
        </authorList>
    </citation>
    <scope>NUCLEOTIDE SEQUENCE [LARGE SCALE GENOMIC DNA]</scope>
    <source>
        <strain evidence="9 10">UASWS1009</strain>
    </source>
</reference>
<evidence type="ECO:0000313" key="10">
    <source>
        <dbReference type="Proteomes" id="UP000094412"/>
    </source>
</evidence>
<keyword evidence="4 7" id="KW-0812">Transmembrane</keyword>
<keyword evidence="6 7" id="KW-0472">Membrane</keyword>
<keyword evidence="3" id="KW-1003">Cell membrane</keyword>
<evidence type="ECO:0000256" key="3">
    <source>
        <dbReference type="ARBA" id="ARBA00022475"/>
    </source>
</evidence>
<gene>
    <name evidence="9" type="ORF">QV13_25820</name>
</gene>
<sequence length="312" mass="33780">MQYEMIGFTLRRLLLLLPVFFVVSLVVFFIIHLVPGDPIDNLMRAGSSPEQRLQIAAKYGLDRSLVEQYFTWMGRLLTGDLGTSIVQGRPVSGLIAQNLPYSLQLGGAALLFSTLTGIAAGVIAASYQGTRIDDAITGFILLGSTVPSFWLGLLLILVFAVWLGWVPVSGARGWSSLILPVIAAGLGGIALVARVTRIAMIETSRQDFVMLLHAKGLPPFMIQLRHVLRHAMVPVVTILGLRIGWVLGGAVTIEYVFARPGLGSLLIRALNQRDYPLVQGCLLMLAMAVIIGALIGDIVQAAMDPRQREARS</sequence>
<dbReference type="EMBL" id="MDEO01000036">
    <property type="protein sequence ID" value="OCX13754.1"/>
    <property type="molecule type" value="Genomic_DNA"/>
</dbReference>
<comment type="subcellular location">
    <subcellularLocation>
        <location evidence="1 7">Cell membrane</location>
        <topology evidence="1 7">Multi-pass membrane protein</topology>
    </subcellularLocation>
</comment>
<evidence type="ECO:0000256" key="1">
    <source>
        <dbReference type="ARBA" id="ARBA00004651"/>
    </source>
</evidence>
<protein>
    <submittedName>
        <fullName evidence="9">Glutathione ABC transporter permease GsiC</fullName>
    </submittedName>
</protein>
<proteinExistence type="inferred from homology"/>
<dbReference type="InterPro" id="IPR035906">
    <property type="entry name" value="MetI-like_sf"/>
</dbReference>
<evidence type="ECO:0000259" key="8">
    <source>
        <dbReference type="PROSITE" id="PS50928"/>
    </source>
</evidence>